<keyword evidence="2" id="KW-1185">Reference proteome</keyword>
<reference evidence="1 2" key="1">
    <citation type="journal article" date="2008" name="Science">
        <title>The Physcomitrella genome reveals evolutionary insights into the conquest of land by plants.</title>
        <authorList>
            <person name="Rensing S."/>
            <person name="Lang D."/>
            <person name="Zimmer A."/>
            <person name="Terry A."/>
            <person name="Salamov A."/>
            <person name="Shapiro H."/>
            <person name="Nishiyama T."/>
            <person name="Perroud P.-F."/>
            <person name="Lindquist E."/>
            <person name="Kamisugi Y."/>
            <person name="Tanahashi T."/>
            <person name="Sakakibara K."/>
            <person name="Fujita T."/>
            <person name="Oishi K."/>
            <person name="Shin-I T."/>
            <person name="Kuroki Y."/>
            <person name="Toyoda A."/>
            <person name="Suzuki Y."/>
            <person name="Hashimoto A."/>
            <person name="Yamaguchi K."/>
            <person name="Sugano A."/>
            <person name="Kohara Y."/>
            <person name="Fujiyama A."/>
            <person name="Anterola A."/>
            <person name="Aoki S."/>
            <person name="Ashton N."/>
            <person name="Barbazuk W.B."/>
            <person name="Barker E."/>
            <person name="Bennetzen J."/>
            <person name="Bezanilla M."/>
            <person name="Blankenship R."/>
            <person name="Cho S.H."/>
            <person name="Dutcher S."/>
            <person name="Estelle M."/>
            <person name="Fawcett J.A."/>
            <person name="Gundlach H."/>
            <person name="Hanada K."/>
            <person name="Heyl A."/>
            <person name="Hicks K.A."/>
            <person name="Hugh J."/>
            <person name="Lohr M."/>
            <person name="Mayer K."/>
            <person name="Melkozernov A."/>
            <person name="Murata T."/>
            <person name="Nelson D."/>
            <person name="Pils B."/>
            <person name="Prigge M."/>
            <person name="Reiss B."/>
            <person name="Renner T."/>
            <person name="Rombauts S."/>
            <person name="Rushton P."/>
            <person name="Sanderfoot A."/>
            <person name="Schween G."/>
            <person name="Shiu S.-H."/>
            <person name="Stueber K."/>
            <person name="Theodoulou F.L."/>
            <person name="Tu H."/>
            <person name="Van de Peer Y."/>
            <person name="Verrier P.J."/>
            <person name="Waters E."/>
            <person name="Wood A."/>
            <person name="Yang L."/>
            <person name="Cove D."/>
            <person name="Cuming A."/>
            <person name="Hasebe M."/>
            <person name="Lucas S."/>
            <person name="Mishler D.B."/>
            <person name="Reski R."/>
            <person name="Grigoriev I."/>
            <person name="Quatrano R.S."/>
            <person name="Boore J.L."/>
        </authorList>
    </citation>
    <scope>NUCLEOTIDE SEQUENCE [LARGE SCALE GENOMIC DNA]</scope>
    <source>
        <strain evidence="1 2">cv. Gransden 2004</strain>
    </source>
</reference>
<protein>
    <submittedName>
        <fullName evidence="1">Uncharacterized protein</fullName>
    </submittedName>
</protein>
<dbReference type="Gramene" id="Pp3c12_4350V3.1">
    <property type="protein sequence ID" value="Pp3c12_4350V3.1"/>
    <property type="gene ID" value="Pp3c12_4350"/>
</dbReference>
<evidence type="ECO:0000313" key="1">
    <source>
        <dbReference type="EnsemblPlants" id="Pp3c12_4350V3.1"/>
    </source>
</evidence>
<sequence>MGGEVKHLVGHESPNEDQVPTTFELKEYGYLALARGLGSGLYEAAGGLSNQASGGLEILVVQNGELESGIEDDVGGLRQSSMDLEPYTLDISAIKEAKCFGTLLPNINAGFPPFSSDLTDSGPSWLFRGLLPVDSVGGNIDTLGKLCLSFGFFNVLQDIAIGIVKAYDAEDALHLFLKDAEDEQLRKEAMAAVLPTSEFAVLG</sequence>
<dbReference type="InParanoid" id="A0A7I4AEY7"/>
<name>A0A7I4AEY7_PHYPA</name>
<reference evidence="1" key="3">
    <citation type="submission" date="2020-12" db="UniProtKB">
        <authorList>
            <consortium name="EnsemblPlants"/>
        </authorList>
    </citation>
    <scope>IDENTIFICATION</scope>
</reference>
<dbReference type="Proteomes" id="UP000006727">
    <property type="component" value="Chromosome 12"/>
</dbReference>
<proteinExistence type="predicted"/>
<accession>A0A7I4AEY7</accession>
<dbReference type="EMBL" id="ABEU02000012">
    <property type="status" value="NOT_ANNOTATED_CDS"/>
    <property type="molecule type" value="Genomic_DNA"/>
</dbReference>
<dbReference type="AlphaFoldDB" id="A0A7I4AEY7"/>
<organism evidence="1 2">
    <name type="scientific">Physcomitrium patens</name>
    <name type="common">Spreading-leaved earth moss</name>
    <name type="synonym">Physcomitrella patens</name>
    <dbReference type="NCBI Taxonomy" id="3218"/>
    <lineage>
        <taxon>Eukaryota</taxon>
        <taxon>Viridiplantae</taxon>
        <taxon>Streptophyta</taxon>
        <taxon>Embryophyta</taxon>
        <taxon>Bryophyta</taxon>
        <taxon>Bryophytina</taxon>
        <taxon>Bryopsida</taxon>
        <taxon>Funariidae</taxon>
        <taxon>Funariales</taxon>
        <taxon>Funariaceae</taxon>
        <taxon>Physcomitrium</taxon>
    </lineage>
</organism>
<dbReference type="EnsemblPlants" id="Pp3c12_4350V3.1">
    <property type="protein sequence ID" value="Pp3c12_4350V3.1"/>
    <property type="gene ID" value="Pp3c12_4350"/>
</dbReference>
<evidence type="ECO:0000313" key="2">
    <source>
        <dbReference type="Proteomes" id="UP000006727"/>
    </source>
</evidence>
<reference evidence="1 2" key="2">
    <citation type="journal article" date="2018" name="Plant J.">
        <title>The Physcomitrella patens chromosome-scale assembly reveals moss genome structure and evolution.</title>
        <authorList>
            <person name="Lang D."/>
            <person name="Ullrich K.K."/>
            <person name="Murat F."/>
            <person name="Fuchs J."/>
            <person name="Jenkins J."/>
            <person name="Haas F.B."/>
            <person name="Piednoel M."/>
            <person name="Gundlach H."/>
            <person name="Van Bel M."/>
            <person name="Meyberg R."/>
            <person name="Vives C."/>
            <person name="Morata J."/>
            <person name="Symeonidi A."/>
            <person name="Hiss M."/>
            <person name="Muchero W."/>
            <person name="Kamisugi Y."/>
            <person name="Saleh O."/>
            <person name="Blanc G."/>
            <person name="Decker E.L."/>
            <person name="van Gessel N."/>
            <person name="Grimwood J."/>
            <person name="Hayes R.D."/>
            <person name="Graham S.W."/>
            <person name="Gunter L.E."/>
            <person name="McDaniel S.F."/>
            <person name="Hoernstein S.N.W."/>
            <person name="Larsson A."/>
            <person name="Li F.W."/>
            <person name="Perroud P.F."/>
            <person name="Phillips J."/>
            <person name="Ranjan P."/>
            <person name="Rokshar D.S."/>
            <person name="Rothfels C.J."/>
            <person name="Schneider L."/>
            <person name="Shu S."/>
            <person name="Stevenson D.W."/>
            <person name="Thummler F."/>
            <person name="Tillich M."/>
            <person name="Villarreal Aguilar J.C."/>
            <person name="Widiez T."/>
            <person name="Wong G.K."/>
            <person name="Wymore A."/>
            <person name="Zhang Y."/>
            <person name="Zimmer A.D."/>
            <person name="Quatrano R.S."/>
            <person name="Mayer K.F.X."/>
            <person name="Goodstein D."/>
            <person name="Casacuberta J.M."/>
            <person name="Vandepoele K."/>
            <person name="Reski R."/>
            <person name="Cuming A.C."/>
            <person name="Tuskan G.A."/>
            <person name="Maumus F."/>
            <person name="Salse J."/>
            <person name="Schmutz J."/>
            <person name="Rensing S.A."/>
        </authorList>
    </citation>
    <scope>NUCLEOTIDE SEQUENCE [LARGE SCALE GENOMIC DNA]</scope>
    <source>
        <strain evidence="1 2">cv. Gransden 2004</strain>
    </source>
</reference>